<dbReference type="STRING" id="1287680.R1E8D1"/>
<accession>R1E8D1</accession>
<gene>
    <name evidence="2" type="ORF">UCRNP2_9305</name>
</gene>
<name>R1E8D1_BOTPV</name>
<sequence>MTMKTSSNSLLALASLAAQVYGLVQMEVRYSDNMIDVGNADIFAATWQTLYDTAGNERAIMTDRSFGADNNQCTHAEDNNPDLTVRVQMNGAWGQTPGLEQHQMRDALIQSLWEVLKSVSDPYGYEVFTGCRGLTWMESVAQDPNAACGPASAVSCLDPCRNVNSPGLAQCTTRTWGHSVPSSLRVTAYIDGQLQPDDLIITFESAVNPQGGGCGWMEHISAAVAGFIPVAGGLFARGISIACSE</sequence>
<dbReference type="HOGENOM" id="CLU_084538_0_0_1"/>
<dbReference type="OMA" id="CEYMVEC"/>
<dbReference type="OrthoDB" id="3908196at2759"/>
<evidence type="ECO:0000256" key="1">
    <source>
        <dbReference type="SAM" id="SignalP"/>
    </source>
</evidence>
<evidence type="ECO:0000313" key="3">
    <source>
        <dbReference type="Proteomes" id="UP000013521"/>
    </source>
</evidence>
<dbReference type="KEGG" id="npa:UCRNP2_9305"/>
<dbReference type="eggNOG" id="ENOG502STJH">
    <property type="taxonomic scope" value="Eukaryota"/>
</dbReference>
<feature type="chain" id="PRO_5004358723" evidence="1">
    <location>
        <begin position="23"/>
        <end position="245"/>
    </location>
</feature>
<dbReference type="EMBL" id="KB916768">
    <property type="protein sequence ID" value="EOD43988.1"/>
    <property type="molecule type" value="Genomic_DNA"/>
</dbReference>
<proteinExistence type="predicted"/>
<reference evidence="3" key="1">
    <citation type="journal article" date="2013" name="Genome Announc.">
        <title>Draft genome sequence of Neofusicoccum parvum isolate UCR-NP2, a fungal vascular pathogen associated with grapevine cankers.</title>
        <authorList>
            <person name="Blanco-Ulate B."/>
            <person name="Rolshausen P."/>
            <person name="Cantu D."/>
        </authorList>
    </citation>
    <scope>NUCLEOTIDE SEQUENCE [LARGE SCALE GENOMIC DNA]</scope>
    <source>
        <strain evidence="3">UCR-NP2</strain>
    </source>
</reference>
<organism evidence="2 3">
    <name type="scientific">Botryosphaeria parva (strain UCR-NP2)</name>
    <name type="common">Grapevine canker fungus</name>
    <name type="synonym">Neofusicoccum parvum</name>
    <dbReference type="NCBI Taxonomy" id="1287680"/>
    <lineage>
        <taxon>Eukaryota</taxon>
        <taxon>Fungi</taxon>
        <taxon>Dikarya</taxon>
        <taxon>Ascomycota</taxon>
        <taxon>Pezizomycotina</taxon>
        <taxon>Dothideomycetes</taxon>
        <taxon>Dothideomycetes incertae sedis</taxon>
        <taxon>Botryosphaeriales</taxon>
        <taxon>Botryosphaeriaceae</taxon>
        <taxon>Neofusicoccum</taxon>
    </lineage>
</organism>
<dbReference type="Proteomes" id="UP000013521">
    <property type="component" value="Unassembled WGS sequence"/>
</dbReference>
<dbReference type="AlphaFoldDB" id="R1E8D1"/>
<keyword evidence="1" id="KW-0732">Signal</keyword>
<protein>
    <submittedName>
        <fullName evidence="2">Uncharacterized protein</fullName>
    </submittedName>
</protein>
<feature type="signal peptide" evidence="1">
    <location>
        <begin position="1"/>
        <end position="22"/>
    </location>
</feature>
<evidence type="ECO:0000313" key="2">
    <source>
        <dbReference type="EMBL" id="EOD43988.1"/>
    </source>
</evidence>